<comment type="caution">
    <text evidence="1">The sequence shown here is derived from an EMBL/GenBank/DDBJ whole genome shotgun (WGS) entry which is preliminary data.</text>
</comment>
<reference evidence="1" key="1">
    <citation type="journal article" date="2015" name="Nature">
        <title>Complex archaea that bridge the gap between prokaryotes and eukaryotes.</title>
        <authorList>
            <person name="Spang A."/>
            <person name="Saw J.H."/>
            <person name="Jorgensen S.L."/>
            <person name="Zaremba-Niedzwiedzka K."/>
            <person name="Martijn J."/>
            <person name="Lind A.E."/>
            <person name="van Eijk R."/>
            <person name="Schleper C."/>
            <person name="Guy L."/>
            <person name="Ettema T.J."/>
        </authorList>
    </citation>
    <scope>NUCLEOTIDE SEQUENCE</scope>
</reference>
<dbReference type="EMBL" id="LAZR01004751">
    <property type="protein sequence ID" value="KKN05887.1"/>
    <property type="molecule type" value="Genomic_DNA"/>
</dbReference>
<accession>A0A0F9N2D1</accession>
<organism evidence="1">
    <name type="scientific">marine sediment metagenome</name>
    <dbReference type="NCBI Taxonomy" id="412755"/>
    <lineage>
        <taxon>unclassified sequences</taxon>
        <taxon>metagenomes</taxon>
        <taxon>ecological metagenomes</taxon>
    </lineage>
</organism>
<dbReference type="AlphaFoldDB" id="A0A0F9N2D1"/>
<evidence type="ECO:0000313" key="1">
    <source>
        <dbReference type="EMBL" id="KKN05887.1"/>
    </source>
</evidence>
<sequence>MPVGDRDITLFAGGSGGYGWAVNPGADVYHWVLNMSCRIGRADLVPGPASFGNQTISYRPPVMIDWEDSDGVPLLLVPGGLKGDGRVVKITDGATTLEDSGGGTEAYTGAVLYQHDDSDADTEVAYFCNGTGEGALRIRNKAGTYNTIGTATADQLYVIGSDLWRVIDSYKLEKVVLGTFPGTEANWTGIRTRAGTAAYGINKVLEMGGSPLVFKGEGVFRYNAAPSTARFENLTPFVPAHPDNGKGGFADGRGRFYYPTITGRILVISFGSQSQQGPLRFQWIDRDTPFGRISLMTADEEFIYAVIDPGAVKTQQLGLIVKSDDGGVFTTHTNKVTDQEKATNANVSALAVGNTDFIYIGSDEPFWGPYFEMHTVSELGQTHAWAASYSAGSGSWTAFDEQDSTLGLREDGAITLDPTADVYAGGTWVTDTVDSQANKYWIRLSPNSALTSAKIAEVYLIPYRPSYDTTDFPELGAALAQAVPKVLVGHWQGQRLVWHDWIAPLAPRPFAMTVSRTKGTNSVGEQTLHLYAGPLVYSVPVGPDADPVRSAWPQTNGIPHAIGFSGHNFGLPVNIKSVQTLVVHGGFLQADDECWVFWRWDNGDRWHKDGPHAAFPIVINDLADRGRELHVGVRIKDATRDAVAPYITHAIIPEGEWTDEGALHEALGQDIASPQGI</sequence>
<protein>
    <submittedName>
        <fullName evidence="1">Uncharacterized protein</fullName>
    </submittedName>
</protein>
<name>A0A0F9N2D1_9ZZZZ</name>
<gene>
    <name evidence="1" type="ORF">LCGC14_1082810</name>
</gene>
<proteinExistence type="predicted"/>